<organism evidence="1 2">
    <name type="scientific">Paenibacillus polymyxa</name>
    <name type="common">Bacillus polymyxa</name>
    <dbReference type="NCBI Taxonomy" id="1406"/>
    <lineage>
        <taxon>Bacteria</taxon>
        <taxon>Bacillati</taxon>
        <taxon>Bacillota</taxon>
        <taxon>Bacilli</taxon>
        <taxon>Bacillales</taxon>
        <taxon>Paenibacillaceae</taxon>
        <taxon>Paenibacillus</taxon>
    </lineage>
</organism>
<reference evidence="1" key="1">
    <citation type="submission" date="2020-12" db="EMBL/GenBank/DDBJ databases">
        <title>Paenibacillus polymyxa LMG 27872: a double-edged sword.</title>
        <authorList>
            <person name="Langendries S."/>
            <person name="Garcia Mendez S."/>
            <person name="Beirinckx S."/>
            <person name="Viaene T."/>
            <person name="Baeyen S."/>
            <person name="Goeminne G."/>
            <person name="Willems A."/>
            <person name="Debode J."/>
            <person name="Goormachtig S."/>
        </authorList>
    </citation>
    <scope>NUCLEOTIDE SEQUENCE</scope>
    <source>
        <strain evidence="1">LMG 27872</strain>
    </source>
</reference>
<evidence type="ECO:0008006" key="3">
    <source>
        <dbReference type="Google" id="ProtNLM"/>
    </source>
</evidence>
<comment type="caution">
    <text evidence="1">The sequence shown here is derived from an EMBL/GenBank/DDBJ whole genome shotgun (WGS) entry which is preliminary data.</text>
</comment>
<evidence type="ECO:0000313" key="1">
    <source>
        <dbReference type="EMBL" id="MBM0635931.1"/>
    </source>
</evidence>
<evidence type="ECO:0000313" key="2">
    <source>
        <dbReference type="Proteomes" id="UP000650605"/>
    </source>
</evidence>
<gene>
    <name evidence="1" type="ORF">JDW19_22785</name>
</gene>
<sequence length="142" mass="16414">MEDLEIQETINKYCELAISYAQSFNCNLTFEEPSIHTVEEILNHNWNKLKNADEEEKPTDNQIWSMAVVWGTYVGEVMKKSIGEPCKWIFEDGELLLEINKIKANPIIKAYKRIINGPEDSIVSFYDIGCMKLKEYIGTGSW</sequence>
<proteinExistence type="predicted"/>
<accession>A0A8I1J9J9</accession>
<dbReference type="AlphaFoldDB" id="A0A8I1J9J9"/>
<dbReference type="EMBL" id="JAEHFQ010000016">
    <property type="protein sequence ID" value="MBM0635931.1"/>
    <property type="molecule type" value="Genomic_DNA"/>
</dbReference>
<protein>
    <recommendedName>
        <fullName evidence="3">DUF3806 domain-containing protein</fullName>
    </recommendedName>
</protein>
<name>A0A8I1J9J9_PAEPO</name>
<dbReference type="RefSeq" id="WP_165149809.1">
    <property type="nucleotide sequence ID" value="NZ_JAEHFQ010000016.1"/>
</dbReference>
<dbReference type="Proteomes" id="UP000650605">
    <property type="component" value="Unassembled WGS sequence"/>
</dbReference>